<dbReference type="SMART" id="SM00418">
    <property type="entry name" value="HTH_ARSR"/>
    <property type="match status" value="1"/>
</dbReference>
<dbReference type="InterPro" id="IPR001845">
    <property type="entry name" value="HTH_ArsR_DNA-bd_dom"/>
</dbReference>
<dbReference type="STRING" id="1817863.A2Y62_11290"/>
<dbReference type="Proteomes" id="UP000178943">
    <property type="component" value="Unassembled WGS sequence"/>
</dbReference>
<dbReference type="GO" id="GO:0003700">
    <property type="term" value="F:DNA-binding transcription factor activity"/>
    <property type="evidence" value="ECO:0007669"/>
    <property type="project" value="InterPro"/>
</dbReference>
<organism evidence="5 6">
    <name type="scientific">Candidatus Fischerbacteria bacterium RBG_13_37_8</name>
    <dbReference type="NCBI Taxonomy" id="1817863"/>
    <lineage>
        <taxon>Bacteria</taxon>
        <taxon>Candidatus Fischeribacteriota</taxon>
    </lineage>
</organism>
<name>A0A1F5VW98_9BACT</name>
<dbReference type="SUPFAM" id="SSF46785">
    <property type="entry name" value="Winged helix' DNA-binding domain"/>
    <property type="match status" value="1"/>
</dbReference>
<dbReference type="Pfam" id="PF01022">
    <property type="entry name" value="HTH_5"/>
    <property type="match status" value="1"/>
</dbReference>
<evidence type="ECO:0000256" key="2">
    <source>
        <dbReference type="ARBA" id="ARBA00023125"/>
    </source>
</evidence>
<reference evidence="5 6" key="1">
    <citation type="journal article" date="2016" name="Nat. Commun.">
        <title>Thousands of microbial genomes shed light on interconnected biogeochemical processes in an aquifer system.</title>
        <authorList>
            <person name="Anantharaman K."/>
            <person name="Brown C.T."/>
            <person name="Hug L.A."/>
            <person name="Sharon I."/>
            <person name="Castelle C.J."/>
            <person name="Probst A.J."/>
            <person name="Thomas B.C."/>
            <person name="Singh A."/>
            <person name="Wilkins M.J."/>
            <person name="Karaoz U."/>
            <person name="Brodie E.L."/>
            <person name="Williams K.H."/>
            <person name="Hubbard S.S."/>
            <person name="Banfield J.F."/>
        </authorList>
    </citation>
    <scope>NUCLEOTIDE SEQUENCE [LARGE SCALE GENOMIC DNA]</scope>
</reference>
<protein>
    <recommendedName>
        <fullName evidence="4">HTH arsR-type domain-containing protein</fullName>
    </recommendedName>
</protein>
<evidence type="ECO:0000256" key="3">
    <source>
        <dbReference type="ARBA" id="ARBA00023163"/>
    </source>
</evidence>
<dbReference type="InterPro" id="IPR036388">
    <property type="entry name" value="WH-like_DNA-bd_sf"/>
</dbReference>
<dbReference type="InterPro" id="IPR051081">
    <property type="entry name" value="HTH_MetalResp_TranReg"/>
</dbReference>
<evidence type="ECO:0000259" key="4">
    <source>
        <dbReference type="PROSITE" id="PS50987"/>
    </source>
</evidence>
<evidence type="ECO:0000313" key="6">
    <source>
        <dbReference type="Proteomes" id="UP000178943"/>
    </source>
</evidence>
<dbReference type="InterPro" id="IPR036390">
    <property type="entry name" value="WH_DNA-bd_sf"/>
</dbReference>
<proteinExistence type="predicted"/>
<dbReference type="PANTHER" id="PTHR33154">
    <property type="entry name" value="TRANSCRIPTIONAL REGULATOR, ARSR FAMILY"/>
    <property type="match status" value="1"/>
</dbReference>
<dbReference type="CDD" id="cd00090">
    <property type="entry name" value="HTH_ARSR"/>
    <property type="match status" value="1"/>
</dbReference>
<keyword evidence="3" id="KW-0804">Transcription</keyword>
<dbReference type="PANTHER" id="PTHR33154:SF33">
    <property type="entry name" value="TRANSCRIPTIONAL REPRESSOR SDPR"/>
    <property type="match status" value="1"/>
</dbReference>
<dbReference type="PRINTS" id="PR00778">
    <property type="entry name" value="HTHARSR"/>
</dbReference>
<evidence type="ECO:0000313" key="5">
    <source>
        <dbReference type="EMBL" id="OGF67699.1"/>
    </source>
</evidence>
<dbReference type="InterPro" id="IPR011991">
    <property type="entry name" value="ArsR-like_HTH"/>
</dbReference>
<evidence type="ECO:0000256" key="1">
    <source>
        <dbReference type="ARBA" id="ARBA00023015"/>
    </source>
</evidence>
<keyword evidence="2" id="KW-0238">DNA-binding</keyword>
<dbReference type="GO" id="GO:0003677">
    <property type="term" value="F:DNA binding"/>
    <property type="evidence" value="ECO:0007669"/>
    <property type="project" value="UniProtKB-KW"/>
</dbReference>
<accession>A0A1F5VW98</accession>
<feature type="domain" description="HTH arsR-type" evidence="4">
    <location>
        <begin position="1"/>
        <end position="93"/>
    </location>
</feature>
<comment type="caution">
    <text evidence="5">The sequence shown here is derived from an EMBL/GenBank/DDBJ whole genome shotgun (WGS) entry which is preliminary data.</text>
</comment>
<dbReference type="EMBL" id="MFGW01000042">
    <property type="protein sequence ID" value="OGF67699.1"/>
    <property type="molecule type" value="Genomic_DNA"/>
</dbReference>
<keyword evidence="1" id="KW-0805">Transcription regulation</keyword>
<sequence>MKMKLQPSEIFKVLGVETRIRILDLLKEKGPLGAKSIAKTIGVSIAAVSQHLKIMRHAGLVMSQRKGYWIPYSIDEETLGYCRRALNEVCACGCRKTKICEEEDLENASVEWLKEYERYLRKELKRVQESMKGVRCQRRMQ</sequence>
<dbReference type="NCBIfam" id="NF033788">
    <property type="entry name" value="HTH_metalloreg"/>
    <property type="match status" value="1"/>
</dbReference>
<dbReference type="AlphaFoldDB" id="A0A1F5VW98"/>
<dbReference type="PROSITE" id="PS50987">
    <property type="entry name" value="HTH_ARSR_2"/>
    <property type="match status" value="1"/>
</dbReference>
<gene>
    <name evidence="5" type="ORF">A2Y62_11290</name>
</gene>
<dbReference type="Gene3D" id="1.10.10.10">
    <property type="entry name" value="Winged helix-like DNA-binding domain superfamily/Winged helix DNA-binding domain"/>
    <property type="match status" value="1"/>
</dbReference>